<dbReference type="Pfam" id="PF13191">
    <property type="entry name" value="AAA_16"/>
    <property type="match status" value="1"/>
</dbReference>
<dbReference type="OrthoDB" id="7307364at2"/>
<gene>
    <name evidence="3" type="ORF">SAMN05421779_106230</name>
</gene>
<organism evidence="3 4">
    <name type="scientific">Insolitispirillum peregrinum</name>
    <dbReference type="NCBI Taxonomy" id="80876"/>
    <lineage>
        <taxon>Bacteria</taxon>
        <taxon>Pseudomonadati</taxon>
        <taxon>Pseudomonadota</taxon>
        <taxon>Alphaproteobacteria</taxon>
        <taxon>Rhodospirillales</taxon>
        <taxon>Novispirillaceae</taxon>
        <taxon>Insolitispirillum</taxon>
    </lineage>
</organism>
<dbReference type="InterPro" id="IPR036388">
    <property type="entry name" value="WH-like_DNA-bd_sf"/>
</dbReference>
<dbReference type="PANTHER" id="PTHR43214">
    <property type="entry name" value="TWO-COMPONENT RESPONSE REGULATOR"/>
    <property type="match status" value="1"/>
</dbReference>
<dbReference type="InterPro" id="IPR041664">
    <property type="entry name" value="AAA_16"/>
</dbReference>
<dbReference type="RefSeq" id="WP_076401531.1">
    <property type="nucleotide sequence ID" value="NZ_FTOA01000006.1"/>
</dbReference>
<dbReference type="SUPFAM" id="SSF52540">
    <property type="entry name" value="P-loop containing nucleoside triphosphate hydrolases"/>
    <property type="match status" value="1"/>
</dbReference>
<dbReference type="Proteomes" id="UP000185678">
    <property type="component" value="Unassembled WGS sequence"/>
</dbReference>
<dbReference type="PROSITE" id="PS50043">
    <property type="entry name" value="HTH_LUXR_2"/>
    <property type="match status" value="1"/>
</dbReference>
<dbReference type="Gene3D" id="1.10.10.10">
    <property type="entry name" value="Winged helix-like DNA-binding domain superfamily/Winged helix DNA-binding domain"/>
    <property type="match status" value="1"/>
</dbReference>
<feature type="domain" description="HTH luxR-type" evidence="2">
    <location>
        <begin position="10"/>
        <end position="75"/>
    </location>
</feature>
<evidence type="ECO:0000313" key="4">
    <source>
        <dbReference type="Proteomes" id="UP000185678"/>
    </source>
</evidence>
<name>A0A1N7PD46_9PROT</name>
<accession>A0A1N7PD46</accession>
<keyword evidence="1" id="KW-0238">DNA-binding</keyword>
<dbReference type="PROSITE" id="PS00622">
    <property type="entry name" value="HTH_LUXR_1"/>
    <property type="match status" value="1"/>
</dbReference>
<dbReference type="EMBL" id="FTOA01000006">
    <property type="protein sequence ID" value="SIT08450.1"/>
    <property type="molecule type" value="Genomic_DNA"/>
</dbReference>
<dbReference type="PRINTS" id="PR00038">
    <property type="entry name" value="HTHLUXR"/>
</dbReference>
<dbReference type="InterPro" id="IPR016032">
    <property type="entry name" value="Sig_transdc_resp-reg_C-effctor"/>
</dbReference>
<dbReference type="GO" id="GO:0006355">
    <property type="term" value="P:regulation of DNA-templated transcription"/>
    <property type="evidence" value="ECO:0007669"/>
    <property type="project" value="InterPro"/>
</dbReference>
<evidence type="ECO:0000256" key="1">
    <source>
        <dbReference type="ARBA" id="ARBA00023125"/>
    </source>
</evidence>
<protein>
    <submittedName>
        <fullName evidence="3">AAA ATPase domain-containing protein</fullName>
    </submittedName>
</protein>
<sequence length="614" mass="65071">MTVPAPPHETTPSADALTARQQQILLLLQKGKGNKEIASELGIHVGTVKQHVVALFKKLNVRNRTMAVALSSSLADPAASLPVTGPADLSAHTTAAVQATMPAASSLLEKRPCVILSLSIGPRDEQAPLPDGLSIDARQQGARRLHATLAAQAYDHDAILLARRGSAAEIIFGVQRTGEHDLLHALRSAQAVVSDLAQTVPAAAAFLHAGLTAGLAVASMRPQGGWTGEAIASAGFSTARTLSDQAPAGHLQFDESARTLMQSVGIGLSGGLLPVQNILPLDELHHLHAHDRQPDGPLRGRSLELSTLYTLLERAQRFGGALALVSGEAGMGKSHLCRAFSERCRKDGLQVIRWRCQPADTSHDSPPSALLLCDDDPRPHRLDDLLAALKAPDTPAVVIPAVVIIDDLHWLPPSLQTRLFEAVTLRLAAPAAPGLLIILAQRRLRPAQRAQLPADGPMVATISLHRLPQDTIAHLTADRLHSLPASSPACQQIARQAHGVPLFAVELARQSGHLPPASGSVRSLPLSLLSLVSARLDHLGLNRRLLWAVAHHRSALTAKNLTAILHLSLPETESAIERAILSGVLAAGPDGTLAFNHPLLRAVIEYLALDKPLS</sequence>
<dbReference type="CDD" id="cd06170">
    <property type="entry name" value="LuxR_C_like"/>
    <property type="match status" value="1"/>
</dbReference>
<proteinExistence type="predicted"/>
<dbReference type="SMART" id="SM00421">
    <property type="entry name" value="HTH_LUXR"/>
    <property type="match status" value="1"/>
</dbReference>
<reference evidence="3 4" key="1">
    <citation type="submission" date="2017-01" db="EMBL/GenBank/DDBJ databases">
        <authorList>
            <person name="Mah S.A."/>
            <person name="Swanson W.J."/>
            <person name="Moy G.W."/>
            <person name="Vacquier V.D."/>
        </authorList>
    </citation>
    <scope>NUCLEOTIDE SEQUENCE [LARGE SCALE GENOMIC DNA]</scope>
    <source>
        <strain evidence="3 4">DSM 11589</strain>
    </source>
</reference>
<dbReference type="InterPro" id="IPR027417">
    <property type="entry name" value="P-loop_NTPase"/>
</dbReference>
<dbReference type="Gene3D" id="3.40.50.300">
    <property type="entry name" value="P-loop containing nucleotide triphosphate hydrolases"/>
    <property type="match status" value="1"/>
</dbReference>
<dbReference type="Pfam" id="PF00196">
    <property type="entry name" value="GerE"/>
    <property type="match status" value="1"/>
</dbReference>
<dbReference type="InterPro" id="IPR039420">
    <property type="entry name" value="WalR-like"/>
</dbReference>
<dbReference type="AlphaFoldDB" id="A0A1N7PD46"/>
<dbReference type="GO" id="GO:0003677">
    <property type="term" value="F:DNA binding"/>
    <property type="evidence" value="ECO:0007669"/>
    <property type="project" value="UniProtKB-KW"/>
</dbReference>
<keyword evidence="4" id="KW-1185">Reference proteome</keyword>
<dbReference type="STRING" id="80876.SAMN05421779_106230"/>
<dbReference type="SUPFAM" id="SSF46894">
    <property type="entry name" value="C-terminal effector domain of the bipartite response regulators"/>
    <property type="match status" value="1"/>
</dbReference>
<dbReference type="InterPro" id="IPR000792">
    <property type="entry name" value="Tscrpt_reg_LuxR_C"/>
</dbReference>
<evidence type="ECO:0000259" key="2">
    <source>
        <dbReference type="PROSITE" id="PS50043"/>
    </source>
</evidence>
<evidence type="ECO:0000313" key="3">
    <source>
        <dbReference type="EMBL" id="SIT08450.1"/>
    </source>
</evidence>